<dbReference type="EMBL" id="CP046051">
    <property type="protein sequence ID" value="QKN23127.1"/>
    <property type="molecule type" value="Genomic_DNA"/>
</dbReference>
<evidence type="ECO:0000313" key="2">
    <source>
        <dbReference type="EMBL" id="QKO30267.1"/>
    </source>
</evidence>
<organism evidence="1 3">
    <name type="scientific">Caproicibacterium lactatifermentans</name>
    <dbReference type="NCBI Taxonomy" id="2666138"/>
    <lineage>
        <taxon>Bacteria</taxon>
        <taxon>Bacillati</taxon>
        <taxon>Bacillota</taxon>
        <taxon>Clostridia</taxon>
        <taxon>Eubacteriales</taxon>
        <taxon>Oscillospiraceae</taxon>
        <taxon>Caproicibacterium</taxon>
    </lineage>
</organism>
<evidence type="ECO:0000313" key="4">
    <source>
        <dbReference type="Proteomes" id="UP000509623"/>
    </source>
</evidence>
<evidence type="ECO:0000313" key="3">
    <source>
        <dbReference type="Proteomes" id="UP000501316"/>
    </source>
</evidence>
<reference evidence="2" key="3">
    <citation type="journal article" date="2022" name="Int. J. Syst. Evol. Microbiol.">
        <title>Caproicibacterium lactatifermentans sp. nov., isolated from pit clay used for the production of Chinese strong aroma-type liquor.</title>
        <authorList>
            <person name="Wang H."/>
            <person name="Gu Y."/>
            <person name="Zhao D."/>
            <person name="Qiao Z."/>
            <person name="Zheng J."/>
            <person name="Gao J."/>
            <person name="Ren C."/>
            <person name="Xu Y."/>
        </authorList>
    </citation>
    <scope>NUCLEOTIDE SEQUENCE</scope>
    <source>
        <strain evidence="2">JNU-WLY1368</strain>
    </source>
</reference>
<name>A0A859DMB4_9FIRM</name>
<proteinExistence type="predicted"/>
<dbReference type="RefSeq" id="WP_086034943.1">
    <property type="nucleotide sequence ID" value="NZ_CP046051.1"/>
</dbReference>
<reference evidence="3 4" key="1">
    <citation type="submission" date="2019-11" db="EMBL/GenBank/DDBJ databases">
        <authorList>
            <person name="Ren C."/>
            <person name="Wang H."/>
            <person name="Xu Y."/>
        </authorList>
    </citation>
    <scope>NUCLEOTIDE SEQUENCE [LARGE SCALE GENOMIC DNA]</scope>
    <source>
        <strain evidence="4">JNU-WLY1368</strain>
        <strain evidence="1 3">LBM 19010</strain>
    </source>
</reference>
<protein>
    <submittedName>
        <fullName evidence="1">Uncharacterized protein</fullName>
    </submittedName>
</protein>
<accession>A0A859DMB4</accession>
<reference evidence="2" key="2">
    <citation type="journal article" date="2021" name="Appl. Environ. Microbiol.">
        <title>Adaptability of a Caproate-Producing Bacterium Contributes to Its Dominance in an Anaerobic Fermentation System.</title>
        <authorList>
            <person name="Wang H."/>
            <person name="Gu Y."/>
            <person name="Zhou W."/>
            <person name="Zhao D."/>
            <person name="Qiao Z."/>
            <person name="Zheng J."/>
            <person name="Gao J."/>
            <person name="Chen X."/>
            <person name="Ren C."/>
            <person name="Xu Y."/>
        </authorList>
    </citation>
    <scope>NUCLEOTIDE SEQUENCE</scope>
    <source>
        <strain evidence="2">JNU-WLY1368</strain>
    </source>
</reference>
<dbReference type="AlphaFoldDB" id="A0A859DMB4"/>
<sequence>MKPLDSMRRRLQPMGAYDLQKENSFAAAKLEAFAAGLDSVYDMLNEIEQEAFLVSAQSWGFSGVCSLLGIVDGGDLRRAVGLFLCSPAAKTCTRASFQRLQQALGIAGPLYECPADEKVIFCPETLPEDRAFVVRVLRRMLPAQLQGELDLSGADATWKALDSGGASWKQQDAKNRTWKTWDGERVIF</sequence>
<dbReference type="Proteomes" id="UP000501316">
    <property type="component" value="Chromosome"/>
</dbReference>
<dbReference type="KEGG" id="clf:GJQ69_00665"/>
<gene>
    <name evidence="1" type="ORF">GJQ69_00665</name>
    <name evidence="2" type="ORF">GKP14_04105</name>
</gene>
<dbReference type="Proteomes" id="UP000509623">
    <property type="component" value="Chromosome"/>
</dbReference>
<keyword evidence="4" id="KW-1185">Reference proteome</keyword>
<evidence type="ECO:0000313" key="1">
    <source>
        <dbReference type="EMBL" id="QKN23127.1"/>
    </source>
</evidence>
<dbReference type="EMBL" id="CP046161">
    <property type="protein sequence ID" value="QKO30267.1"/>
    <property type="molecule type" value="Genomic_DNA"/>
</dbReference>